<dbReference type="EMBL" id="QUNO01000010">
    <property type="protein sequence ID" value="REH42793.1"/>
    <property type="molecule type" value="Genomic_DNA"/>
</dbReference>
<name>A0A3E0HDD1_9PSEU</name>
<comment type="caution">
    <text evidence="3">The sequence shown here is derived from an EMBL/GenBank/DDBJ whole genome shotgun (WGS) entry which is preliminary data.</text>
</comment>
<accession>A0A3E0HDD1</accession>
<proteinExistence type="predicted"/>
<dbReference type="SUPFAM" id="SSF55073">
    <property type="entry name" value="Nucleotide cyclase"/>
    <property type="match status" value="1"/>
</dbReference>
<feature type="compositionally biased region" description="Polar residues" evidence="1">
    <location>
        <begin position="628"/>
        <end position="643"/>
    </location>
</feature>
<feature type="compositionally biased region" description="Basic and acidic residues" evidence="1">
    <location>
        <begin position="847"/>
        <end position="858"/>
    </location>
</feature>
<dbReference type="GO" id="GO:1902201">
    <property type="term" value="P:negative regulation of bacterial-type flagellum-dependent cell motility"/>
    <property type="evidence" value="ECO:0007669"/>
    <property type="project" value="TreeGrafter"/>
</dbReference>
<keyword evidence="4" id="KW-1185">Reference proteome</keyword>
<feature type="compositionally biased region" description="Low complexity" evidence="1">
    <location>
        <begin position="747"/>
        <end position="758"/>
    </location>
</feature>
<feature type="compositionally biased region" description="Basic and acidic residues" evidence="1">
    <location>
        <begin position="648"/>
        <end position="671"/>
    </location>
</feature>
<dbReference type="OrthoDB" id="5165923at2"/>
<dbReference type="SMART" id="SM00267">
    <property type="entry name" value="GGDEF"/>
    <property type="match status" value="1"/>
</dbReference>
<feature type="compositionally biased region" description="Basic and acidic residues" evidence="1">
    <location>
        <begin position="927"/>
        <end position="937"/>
    </location>
</feature>
<dbReference type="PROSITE" id="PS50887">
    <property type="entry name" value="GGDEF"/>
    <property type="match status" value="1"/>
</dbReference>
<dbReference type="PANTHER" id="PTHR45138:SF9">
    <property type="entry name" value="DIGUANYLATE CYCLASE DGCM-RELATED"/>
    <property type="match status" value="1"/>
</dbReference>
<reference evidence="3 4" key="1">
    <citation type="submission" date="2018-08" db="EMBL/GenBank/DDBJ databases">
        <title>Genomic Encyclopedia of Archaeal and Bacterial Type Strains, Phase II (KMG-II): from individual species to whole genera.</title>
        <authorList>
            <person name="Goeker M."/>
        </authorList>
    </citation>
    <scope>NUCLEOTIDE SEQUENCE [LARGE SCALE GENOMIC DNA]</scope>
    <source>
        <strain evidence="3 4">DSM 45791</strain>
    </source>
</reference>
<dbReference type="InterPro" id="IPR043128">
    <property type="entry name" value="Rev_trsase/Diguanyl_cyclase"/>
</dbReference>
<dbReference type="Gene3D" id="3.30.70.270">
    <property type="match status" value="1"/>
</dbReference>
<dbReference type="Pfam" id="PF00990">
    <property type="entry name" value="GGDEF"/>
    <property type="match status" value="1"/>
</dbReference>
<dbReference type="GO" id="GO:0052621">
    <property type="term" value="F:diguanylate cyclase activity"/>
    <property type="evidence" value="ECO:0007669"/>
    <property type="project" value="TreeGrafter"/>
</dbReference>
<feature type="compositionally biased region" description="Basic and acidic residues" evidence="1">
    <location>
        <begin position="725"/>
        <end position="746"/>
    </location>
</feature>
<feature type="region of interest" description="Disordered" evidence="1">
    <location>
        <begin position="831"/>
        <end position="870"/>
    </location>
</feature>
<dbReference type="GO" id="GO:0005886">
    <property type="term" value="C:plasma membrane"/>
    <property type="evidence" value="ECO:0007669"/>
    <property type="project" value="TreeGrafter"/>
</dbReference>
<dbReference type="GO" id="GO:0043709">
    <property type="term" value="P:cell adhesion involved in single-species biofilm formation"/>
    <property type="evidence" value="ECO:0007669"/>
    <property type="project" value="TreeGrafter"/>
</dbReference>
<evidence type="ECO:0000313" key="4">
    <source>
        <dbReference type="Proteomes" id="UP000256269"/>
    </source>
</evidence>
<evidence type="ECO:0000313" key="3">
    <source>
        <dbReference type="EMBL" id="REH42793.1"/>
    </source>
</evidence>
<dbReference type="RefSeq" id="WP_116177590.1">
    <property type="nucleotide sequence ID" value="NZ_CP144375.1"/>
</dbReference>
<dbReference type="CDD" id="cd01949">
    <property type="entry name" value="GGDEF"/>
    <property type="match status" value="1"/>
</dbReference>
<feature type="compositionally biased region" description="Low complexity" evidence="1">
    <location>
        <begin position="533"/>
        <end position="542"/>
    </location>
</feature>
<dbReference type="InterPro" id="IPR029787">
    <property type="entry name" value="Nucleotide_cyclase"/>
</dbReference>
<protein>
    <submittedName>
        <fullName evidence="3">Diguanylate cyclase (GGDEF)-like protein</fullName>
    </submittedName>
</protein>
<evidence type="ECO:0000259" key="2">
    <source>
        <dbReference type="PROSITE" id="PS50887"/>
    </source>
</evidence>
<feature type="region of interest" description="Disordered" evidence="1">
    <location>
        <begin position="892"/>
        <end position="1005"/>
    </location>
</feature>
<dbReference type="Proteomes" id="UP000256269">
    <property type="component" value="Unassembled WGS sequence"/>
</dbReference>
<gene>
    <name evidence="3" type="ORF">BCF44_110292</name>
</gene>
<dbReference type="InterPro" id="IPR000160">
    <property type="entry name" value="GGDEF_dom"/>
</dbReference>
<feature type="compositionally biased region" description="Polar residues" evidence="1">
    <location>
        <begin position="512"/>
        <end position="530"/>
    </location>
</feature>
<feature type="compositionally biased region" description="Basic and acidic residues" evidence="1">
    <location>
        <begin position="552"/>
        <end position="566"/>
    </location>
</feature>
<feature type="compositionally biased region" description="Basic and acidic residues" evidence="1">
    <location>
        <begin position="975"/>
        <end position="995"/>
    </location>
</feature>
<dbReference type="AlphaFoldDB" id="A0A3E0HDD1"/>
<dbReference type="InterPro" id="IPR050469">
    <property type="entry name" value="Diguanylate_Cyclase"/>
</dbReference>
<organism evidence="3 4">
    <name type="scientific">Kutzneria buriramensis</name>
    <dbReference type="NCBI Taxonomy" id="1045776"/>
    <lineage>
        <taxon>Bacteria</taxon>
        <taxon>Bacillati</taxon>
        <taxon>Actinomycetota</taxon>
        <taxon>Actinomycetes</taxon>
        <taxon>Pseudonocardiales</taxon>
        <taxon>Pseudonocardiaceae</taxon>
        <taxon>Kutzneria</taxon>
    </lineage>
</organism>
<feature type="region of interest" description="Disordered" evidence="1">
    <location>
        <begin position="625"/>
        <end position="818"/>
    </location>
</feature>
<feature type="domain" description="GGDEF" evidence="2">
    <location>
        <begin position="406"/>
        <end position="528"/>
    </location>
</feature>
<evidence type="ECO:0000256" key="1">
    <source>
        <dbReference type="SAM" id="MobiDB-lite"/>
    </source>
</evidence>
<dbReference type="PANTHER" id="PTHR45138">
    <property type="entry name" value="REGULATORY COMPONENTS OF SENSORY TRANSDUCTION SYSTEM"/>
    <property type="match status" value="1"/>
</dbReference>
<feature type="region of interest" description="Disordered" evidence="1">
    <location>
        <begin position="512"/>
        <end position="574"/>
    </location>
</feature>
<sequence length="1005" mass="107349">MAGSGEAQADAEVGTLSVPAWQLRWQAPELSLVLSERASALANGRRDESERLRAETLAVFALNRLDKGVQAVERAIAALKAAEGGDHAELAWRLRVELASCARAAGVPLTGFGVLKPVLRAEGVPTEIRASALVALTDCLVLIGRSKELTDALDQAEQLYRTDADLGDDTKLIFRALLRASAARQHRRWGDLKAAIDAAREGLALLGELSDRAADSGHVASRLVLELVCALMDAEQLPDAVAAAQELLEQPVRAPSAASVGWLKLALATRVHLPAGRTNIANDLLLDVADSAGRHQLDLLLSESMLALSHVHEMAGQLSEALTCLRGAHTAERRRTAALYTVRTKLAEEFAAAHRESTALKEQLPSLIRQQAVGSRPGIDPVNDLLDRNGLRRQIDAVVNGGYIDHALSLVLLDVDVAAASSNAVSVDDQVMHKIADRVRDTAPGKAAVGRTAGDELAVLLPHTTRDEAQQWAEALRSDIAPRLSVTMTAGVAEYRPGSGGDALLTDADQALSQARSDGDTNAPSLSSHGNGPAAEVLVERPAPVPRPARATSDDLPRRRSRRADEQSAGLSTAWAQAADRWRMGNAGVGSTPVDVANSASLFSDGTEVSERERSQEPGALAAFFRNSGETTTDTVESPQPESTGGRRRAEDRVPKAEKAPQSRHANDDASRPGLASLVELLAAAGTGGRRRAPEAAEPETPAAVEQTVKPLQERPASPGRRRRAESIERSEIVDDLRADSGRWRLEPPSSRVSEVPSADGHTPAKPSLPEPADAAQVGDEGLAAATDTSGLRDDRPGTGGGVQESSTVPFTTRAGMPHEIVGRDAVVEPEQDAVSGPAAAVATTTNDRDAVTDRPADEPVPVTEGRRPRSELADLLAEALVAFESTEHAVHTHFEDEPAATRAVTEPTPTVDRYDWQSEPSGSRHRQPEPDDRIDVPRTSSEPPMLSDWVLSGREDQPPRTGTSGLGDWAPAPFREDRPVVDRDPRPVEPERNWSDWTWTPPER</sequence>